<name>A0A6V7LEM0_9HYME</name>
<dbReference type="GO" id="GO:0005886">
    <property type="term" value="C:plasma membrane"/>
    <property type="evidence" value="ECO:0007669"/>
    <property type="project" value="TreeGrafter"/>
</dbReference>
<dbReference type="AlphaFoldDB" id="A0A6V7LEM0"/>
<proteinExistence type="predicted"/>
<dbReference type="InterPro" id="IPR003591">
    <property type="entry name" value="Leu-rich_rpt_typical-subtyp"/>
</dbReference>
<evidence type="ECO:0000256" key="2">
    <source>
        <dbReference type="ARBA" id="ARBA00022729"/>
    </source>
</evidence>
<dbReference type="InterPro" id="IPR032675">
    <property type="entry name" value="LRR_dom_sf"/>
</dbReference>
<keyword evidence="1" id="KW-0433">Leucine-rich repeat</keyword>
<feature type="chain" id="PRO_5028255669" evidence="4">
    <location>
        <begin position="23"/>
        <end position="455"/>
    </location>
</feature>
<sequence length="455" mass="51286">MLVAMKSFIAISIFLCFRLINSEPTLICEWTHTSHKVCRDSDIIVSVEQHPNYHGKELQLINARGIADNAFKDLDIGGLIIKQNYTSYNMENEVIRPPPPLSLFSESFNGLPNLTKLLFYDTKLIYKTNQLAPLRQLKRLLLTNSDLTEVPSDMFPAVKNLSYLRISYNVIPVVRDNAFVSLTKLRTLELVRNNMTTLEPGWSNGLDNLTILDLTNNDLTLTPYVFSNLKKVRSLIMYHPAKPSGISPQAFRGLSSLTDLFLENDGILTLESGMFDDSNELKNIRIWFTTIHHVPTGVFNNLKSLTILSLVHSGIKSIEPGAFYGLNLTELDLGTYGYNGKVIESGTFTQLNVSFLSLNRNYIREIKPRAFDGLKARKLNLSFNSIKKLVADTFAGAEIEIIDLRFNKIDSIDENAFKDAKIRSLIVDPSSVIVGNETKWGIPESIKIEVSEEIF</sequence>
<dbReference type="Pfam" id="PF00560">
    <property type="entry name" value="LRR_1"/>
    <property type="match status" value="1"/>
</dbReference>
<dbReference type="InterPro" id="IPR050541">
    <property type="entry name" value="LRR_TM_domain-containing"/>
</dbReference>
<evidence type="ECO:0000313" key="5">
    <source>
        <dbReference type="EMBL" id="CAD1574613.1"/>
    </source>
</evidence>
<dbReference type="InterPro" id="IPR001611">
    <property type="entry name" value="Leu-rich_rpt"/>
</dbReference>
<protein>
    <submittedName>
        <fullName evidence="5">Uncharacterized protein</fullName>
    </submittedName>
</protein>
<accession>A0A6V7LEM0</accession>
<reference evidence="5" key="1">
    <citation type="submission" date="2020-07" db="EMBL/GenBank/DDBJ databases">
        <authorList>
            <person name="Ferguson B K."/>
        </authorList>
    </citation>
    <scope>NUCLEOTIDE SEQUENCE</scope>
    <source>
        <strain evidence="5">L06</strain>
    </source>
</reference>
<dbReference type="PANTHER" id="PTHR24369:SF210">
    <property type="entry name" value="CHAOPTIN-RELATED"/>
    <property type="match status" value="1"/>
</dbReference>
<keyword evidence="2 4" id="KW-0732">Signal</keyword>
<organism evidence="5">
    <name type="scientific">Bracon brevicornis</name>
    <dbReference type="NCBI Taxonomy" id="1563983"/>
    <lineage>
        <taxon>Eukaryota</taxon>
        <taxon>Metazoa</taxon>
        <taxon>Ecdysozoa</taxon>
        <taxon>Arthropoda</taxon>
        <taxon>Hexapoda</taxon>
        <taxon>Insecta</taxon>
        <taxon>Pterygota</taxon>
        <taxon>Neoptera</taxon>
        <taxon>Endopterygota</taxon>
        <taxon>Hymenoptera</taxon>
        <taxon>Apocrita</taxon>
        <taxon>Ichneumonoidea</taxon>
        <taxon>Braconidae</taxon>
        <taxon>Braconinae</taxon>
        <taxon>Bracon</taxon>
    </lineage>
</organism>
<evidence type="ECO:0000256" key="1">
    <source>
        <dbReference type="ARBA" id="ARBA00022614"/>
    </source>
</evidence>
<dbReference type="Gene3D" id="3.80.10.10">
    <property type="entry name" value="Ribonuclease Inhibitor"/>
    <property type="match status" value="3"/>
</dbReference>
<dbReference type="PANTHER" id="PTHR24369">
    <property type="entry name" value="ANTIGEN BSP, PUTATIVE-RELATED"/>
    <property type="match status" value="1"/>
</dbReference>
<evidence type="ECO:0000256" key="3">
    <source>
        <dbReference type="ARBA" id="ARBA00022737"/>
    </source>
</evidence>
<dbReference type="SUPFAM" id="SSF52058">
    <property type="entry name" value="L domain-like"/>
    <property type="match status" value="1"/>
</dbReference>
<dbReference type="EMBL" id="CADCXW020000343">
    <property type="protein sequence ID" value="CAD1574613.1"/>
    <property type="molecule type" value="Genomic_DNA"/>
</dbReference>
<feature type="signal peptide" evidence="4">
    <location>
        <begin position="1"/>
        <end position="22"/>
    </location>
</feature>
<dbReference type="Pfam" id="PF13855">
    <property type="entry name" value="LRR_8"/>
    <property type="match status" value="2"/>
</dbReference>
<dbReference type="SMART" id="SM00369">
    <property type="entry name" value="LRR_TYP"/>
    <property type="match status" value="9"/>
</dbReference>
<gene>
    <name evidence="5" type="ORF">BBRV_LOCUS104298</name>
</gene>
<keyword evidence="3" id="KW-0677">Repeat</keyword>
<evidence type="ECO:0000256" key="4">
    <source>
        <dbReference type="SAM" id="SignalP"/>
    </source>
</evidence>